<accession>A0A5C0UIR8</accession>
<evidence type="ECO:0000313" key="2">
    <source>
        <dbReference type="Proteomes" id="UP000323844"/>
    </source>
</evidence>
<evidence type="ECO:0008006" key="3">
    <source>
        <dbReference type="Google" id="ProtNLM"/>
    </source>
</evidence>
<keyword evidence="2" id="KW-1185">Reference proteome</keyword>
<dbReference type="AlphaFoldDB" id="A0A5C0UIR8"/>
<evidence type="ECO:0000313" key="1">
    <source>
        <dbReference type="EMBL" id="QEK39511.1"/>
    </source>
</evidence>
<dbReference type="KEGG" id="snay:FZC37_00975"/>
<name>A0A5C0UIR8_9RICK</name>
<dbReference type="EMBL" id="CP043312">
    <property type="protein sequence ID" value="QEK39511.1"/>
    <property type="molecule type" value="Genomic_DNA"/>
</dbReference>
<organism evidence="1 2">
    <name type="scientific">Candidatus Sneabacter namystus</name>
    <dbReference type="NCBI Taxonomy" id="2601646"/>
    <lineage>
        <taxon>Bacteria</taxon>
        <taxon>Pseudomonadati</taxon>
        <taxon>Pseudomonadota</taxon>
        <taxon>Alphaproteobacteria</taxon>
        <taxon>Rickettsiales</taxon>
        <taxon>Rickettsiaceae</taxon>
        <taxon>Rickettsieae</taxon>
        <taxon>Candidatus Sneabacter</taxon>
    </lineage>
</organism>
<sequence>MRSISFSITKVTKTILKKRGTLFAQICYLWKSIVNEEQYSNNTWPCGTKCYKKKVILFVNASNVASSMHVIYNKGAILDKVTLNLGYVAIDDIKVKVVGNLINKSNTETTDVT</sequence>
<proteinExistence type="predicted"/>
<dbReference type="RefSeq" id="WP_148951872.1">
    <property type="nucleotide sequence ID" value="NZ_CP043312.1"/>
</dbReference>
<gene>
    <name evidence="1" type="ORF">FZC37_00975</name>
</gene>
<reference evidence="1 2" key="1">
    <citation type="submission" date="2019-08" db="EMBL/GenBank/DDBJ databases">
        <title>Highly reduced genomes of protist endosymbionts show evolutionary convergence.</title>
        <authorList>
            <person name="George E."/>
            <person name="Husnik F."/>
            <person name="Tashyreva D."/>
            <person name="Prokopchuk G."/>
            <person name="Horak A."/>
            <person name="Kwong W.K."/>
            <person name="Lukes J."/>
            <person name="Keeling P.J."/>
        </authorList>
    </citation>
    <scope>NUCLEOTIDE SEQUENCE [LARGE SCALE GENOMIC DNA]</scope>
    <source>
        <strain evidence="1">1621</strain>
    </source>
</reference>
<dbReference type="Proteomes" id="UP000323844">
    <property type="component" value="Chromosome"/>
</dbReference>
<protein>
    <recommendedName>
        <fullName evidence="3">DUF721 domain-containing protein</fullName>
    </recommendedName>
</protein>